<keyword evidence="3" id="KW-1185">Reference proteome</keyword>
<accession>A0A5C7HM46</accession>
<organism evidence="2 3">
    <name type="scientific">Acer yangbiense</name>
    <dbReference type="NCBI Taxonomy" id="1000413"/>
    <lineage>
        <taxon>Eukaryota</taxon>
        <taxon>Viridiplantae</taxon>
        <taxon>Streptophyta</taxon>
        <taxon>Embryophyta</taxon>
        <taxon>Tracheophyta</taxon>
        <taxon>Spermatophyta</taxon>
        <taxon>Magnoliopsida</taxon>
        <taxon>eudicotyledons</taxon>
        <taxon>Gunneridae</taxon>
        <taxon>Pentapetalae</taxon>
        <taxon>rosids</taxon>
        <taxon>malvids</taxon>
        <taxon>Sapindales</taxon>
        <taxon>Sapindaceae</taxon>
        <taxon>Hippocastanoideae</taxon>
        <taxon>Acereae</taxon>
        <taxon>Acer</taxon>
    </lineage>
</organism>
<dbReference type="CDD" id="cd23659">
    <property type="entry name" value="USP_At3g01520-like"/>
    <property type="match status" value="1"/>
</dbReference>
<evidence type="ECO:0000313" key="3">
    <source>
        <dbReference type="Proteomes" id="UP000323000"/>
    </source>
</evidence>
<dbReference type="SUPFAM" id="SSF52402">
    <property type="entry name" value="Adenine nucleotide alpha hydrolases-like"/>
    <property type="match status" value="1"/>
</dbReference>
<name>A0A5C7HM46_9ROSI</name>
<dbReference type="PRINTS" id="PR01438">
    <property type="entry name" value="UNVRSLSTRESS"/>
</dbReference>
<dbReference type="OrthoDB" id="843225at2759"/>
<dbReference type="InterPro" id="IPR006016">
    <property type="entry name" value="UspA"/>
</dbReference>
<gene>
    <name evidence="2" type="ORF">EZV62_015890</name>
</gene>
<reference evidence="3" key="1">
    <citation type="journal article" date="2019" name="Gigascience">
        <title>De novo genome assembly of the endangered Acer yangbiense, a plant species with extremely small populations endemic to Yunnan Province, China.</title>
        <authorList>
            <person name="Yang J."/>
            <person name="Wariss H.M."/>
            <person name="Tao L."/>
            <person name="Zhang R."/>
            <person name="Yun Q."/>
            <person name="Hollingsworth P."/>
            <person name="Dao Z."/>
            <person name="Luo G."/>
            <person name="Guo H."/>
            <person name="Ma Y."/>
            <person name="Sun W."/>
        </authorList>
    </citation>
    <scope>NUCLEOTIDE SEQUENCE [LARGE SCALE GENOMIC DNA]</scope>
    <source>
        <strain evidence="3">cv. Malutang</strain>
    </source>
</reference>
<dbReference type="Proteomes" id="UP000323000">
    <property type="component" value="Chromosome 7"/>
</dbReference>
<protein>
    <recommendedName>
        <fullName evidence="1">UspA domain-containing protein</fullName>
    </recommendedName>
</protein>
<evidence type="ECO:0000259" key="1">
    <source>
        <dbReference type="Pfam" id="PF00582"/>
    </source>
</evidence>
<dbReference type="EMBL" id="VAHF01000007">
    <property type="protein sequence ID" value="TXG58061.1"/>
    <property type="molecule type" value="Genomic_DNA"/>
</dbReference>
<dbReference type="InterPro" id="IPR014729">
    <property type="entry name" value="Rossmann-like_a/b/a_fold"/>
</dbReference>
<dbReference type="AlphaFoldDB" id="A0A5C7HM46"/>
<dbReference type="Pfam" id="PF00582">
    <property type="entry name" value="Usp"/>
    <property type="match status" value="1"/>
</dbReference>
<dbReference type="PANTHER" id="PTHR31964:SF124">
    <property type="entry name" value="ADENINE NUCLEOTIDE ALPHA HYDROLASES-LIKE SUPERFAMILY PROTEIN"/>
    <property type="match status" value="1"/>
</dbReference>
<comment type="caution">
    <text evidence="2">The sequence shown here is derived from an EMBL/GenBank/DDBJ whole genome shotgun (WGS) entry which is preliminary data.</text>
</comment>
<dbReference type="Gene3D" id="3.40.50.620">
    <property type="entry name" value="HUPs"/>
    <property type="match status" value="1"/>
</dbReference>
<evidence type="ECO:0000313" key="2">
    <source>
        <dbReference type="EMBL" id="TXG58061.1"/>
    </source>
</evidence>
<dbReference type="PANTHER" id="PTHR31964">
    <property type="entry name" value="ADENINE NUCLEOTIDE ALPHA HYDROLASES-LIKE SUPERFAMILY PROTEIN"/>
    <property type="match status" value="1"/>
</dbReference>
<feature type="domain" description="UspA" evidence="1">
    <location>
        <begin position="17"/>
        <end position="174"/>
    </location>
</feature>
<dbReference type="InterPro" id="IPR006015">
    <property type="entry name" value="Universal_stress_UspA"/>
</dbReference>
<sequence length="181" mass="19809">MEETTDASAAMQQQPLMRMKVMVAIDDSEESFVALKWVLDNLYGIAGAVPEAGMLTMVHVQEPFQQYFFPAGPGPATFYGGAFTVVESVRKAKEEMAAALLARALQMCKDKMVKAETLIVEGDPKDKICELAEQMHIDLLVVGSRGLGKIKRAFLGSVSDYCAHHAVCPIVIVKPPKQHNK</sequence>
<proteinExistence type="predicted"/>